<evidence type="ECO:0000313" key="8">
    <source>
        <dbReference type="Proteomes" id="UP000696485"/>
    </source>
</evidence>
<dbReference type="EMBL" id="JAAAUY010000001">
    <property type="protein sequence ID" value="KAF9338413.1"/>
    <property type="molecule type" value="Genomic_DNA"/>
</dbReference>
<evidence type="ECO:0000256" key="2">
    <source>
        <dbReference type="ARBA" id="ARBA00022630"/>
    </source>
</evidence>
<evidence type="ECO:0000256" key="3">
    <source>
        <dbReference type="ARBA" id="ARBA00022643"/>
    </source>
</evidence>
<evidence type="ECO:0000313" key="7">
    <source>
        <dbReference type="EMBL" id="KAF9338413.1"/>
    </source>
</evidence>
<dbReference type="Pfam" id="PF00724">
    <property type="entry name" value="Oxidored_FMN"/>
    <property type="match status" value="1"/>
</dbReference>
<feature type="domain" description="NADH:flavin oxidoreductase/NADH oxidase N-terminal" evidence="6">
    <location>
        <begin position="60"/>
        <end position="400"/>
    </location>
</feature>
<dbReference type="Gene3D" id="3.20.20.70">
    <property type="entry name" value="Aldolase class I"/>
    <property type="match status" value="1"/>
</dbReference>
<proteinExistence type="predicted"/>
<dbReference type="PANTHER" id="PTHR43303">
    <property type="entry name" value="NADPH DEHYDROGENASE C23G7.10C-RELATED"/>
    <property type="match status" value="1"/>
</dbReference>
<keyword evidence="2" id="KW-0285">Flavoprotein</keyword>
<dbReference type="InterPro" id="IPR044152">
    <property type="entry name" value="YqjM-like"/>
</dbReference>
<dbReference type="CDD" id="cd02932">
    <property type="entry name" value="OYE_YqiM_FMN"/>
    <property type="match status" value="1"/>
</dbReference>
<keyword evidence="5" id="KW-0560">Oxidoreductase</keyword>
<evidence type="ECO:0000256" key="4">
    <source>
        <dbReference type="ARBA" id="ARBA00022857"/>
    </source>
</evidence>
<keyword evidence="4" id="KW-0521">NADP</keyword>
<name>A0A9P5SYG9_9FUNG</name>
<comment type="caution">
    <text evidence="7">The sequence shown here is derived from an EMBL/GenBank/DDBJ whole genome shotgun (WGS) entry which is preliminary data.</text>
</comment>
<dbReference type="AlphaFoldDB" id="A0A9P5SYG9"/>
<reference evidence="7" key="1">
    <citation type="journal article" date="2020" name="Fungal Divers.">
        <title>Resolving the Mortierellaceae phylogeny through synthesis of multi-gene phylogenetics and phylogenomics.</title>
        <authorList>
            <person name="Vandepol N."/>
            <person name="Liber J."/>
            <person name="Desiro A."/>
            <person name="Na H."/>
            <person name="Kennedy M."/>
            <person name="Barry K."/>
            <person name="Grigoriev I.V."/>
            <person name="Miller A.N."/>
            <person name="O'Donnell K."/>
            <person name="Stajich J.E."/>
            <person name="Bonito G."/>
        </authorList>
    </citation>
    <scope>NUCLEOTIDE SEQUENCE</scope>
    <source>
        <strain evidence="7">NVP1</strain>
    </source>
</reference>
<dbReference type="SUPFAM" id="SSF51395">
    <property type="entry name" value="FMN-linked oxidoreductases"/>
    <property type="match status" value="1"/>
</dbReference>
<comment type="cofactor">
    <cofactor evidence="1">
        <name>FMN</name>
        <dbReference type="ChEBI" id="CHEBI:58210"/>
    </cofactor>
</comment>
<evidence type="ECO:0000256" key="1">
    <source>
        <dbReference type="ARBA" id="ARBA00001917"/>
    </source>
</evidence>
<dbReference type="GO" id="GO:0010181">
    <property type="term" value="F:FMN binding"/>
    <property type="evidence" value="ECO:0007669"/>
    <property type="project" value="InterPro"/>
</dbReference>
<dbReference type="InterPro" id="IPR013785">
    <property type="entry name" value="Aldolase_TIM"/>
</dbReference>
<keyword evidence="3" id="KW-0288">FMN</keyword>
<evidence type="ECO:0000259" key="6">
    <source>
        <dbReference type="Pfam" id="PF00724"/>
    </source>
</evidence>
<evidence type="ECO:0000256" key="5">
    <source>
        <dbReference type="ARBA" id="ARBA00023002"/>
    </source>
</evidence>
<gene>
    <name evidence="7" type="ORF">BG006_000012</name>
</gene>
<keyword evidence="8" id="KW-1185">Reference proteome</keyword>
<dbReference type="PANTHER" id="PTHR43303:SF4">
    <property type="entry name" value="NADPH DEHYDROGENASE C23G7.10C-RELATED"/>
    <property type="match status" value="1"/>
</dbReference>
<accession>A0A9P5SYG9</accession>
<protein>
    <recommendedName>
        <fullName evidence="6">NADH:flavin oxidoreductase/NADH oxidase N-terminal domain-containing protein</fullName>
    </recommendedName>
</protein>
<organism evidence="7 8">
    <name type="scientific">Podila minutissima</name>
    <dbReference type="NCBI Taxonomy" id="64525"/>
    <lineage>
        <taxon>Eukaryota</taxon>
        <taxon>Fungi</taxon>
        <taxon>Fungi incertae sedis</taxon>
        <taxon>Mucoromycota</taxon>
        <taxon>Mortierellomycotina</taxon>
        <taxon>Mortierellomycetes</taxon>
        <taxon>Mortierellales</taxon>
        <taxon>Mortierellaceae</taxon>
        <taxon>Podila</taxon>
    </lineage>
</organism>
<dbReference type="GO" id="GO:0050661">
    <property type="term" value="F:NADP binding"/>
    <property type="evidence" value="ECO:0007669"/>
    <property type="project" value="InterPro"/>
</dbReference>
<dbReference type="InterPro" id="IPR001155">
    <property type="entry name" value="OxRdtase_FMN_N"/>
</dbReference>
<sequence length="414" mass="45674">MSHNPQSGLHYESELVPQYPQQRFFIPFTTAAGTYLGPQLLKHADPAAVNEEHDAPVPLLFQPLTVRNLTLTNRFMVAPMCMYSCKDGFWSDFHLAHLGSFAIHGAGLIIAEASAVQPRGRISAQDSGIWSDDHIPGIKRVADMIHAQGSKMGIQLAHAGRKASLQPLYNKVLESDLWLDDVVAPTGGLPWSAANPTPREMSVDEIRETVQAFGQAAIRAHRAGLDMVEIHGAHGYLIHNFLSPVTNRRTDQYGGSLENRARFLLEVVREVRAHFPAEKPISLRVSATDWVEHLGGESWEIEQTVEIAKWARDAGVDILHVSSGGNVEEQKIEAGPSYQVPFAERIKKDVPGLVVVAVGIIITGKQAEGILQDQKADLIAGARIFLREPNFVFNAAKELNVKVKMTAQYERGRR</sequence>
<dbReference type="Proteomes" id="UP000696485">
    <property type="component" value="Unassembled WGS sequence"/>
</dbReference>
<dbReference type="GO" id="GO:0003959">
    <property type="term" value="F:NADPH dehydrogenase activity"/>
    <property type="evidence" value="ECO:0007669"/>
    <property type="project" value="InterPro"/>
</dbReference>